<dbReference type="EMBL" id="JABBWK010000035">
    <property type="protein sequence ID" value="KAG1899081.1"/>
    <property type="molecule type" value="Genomic_DNA"/>
</dbReference>
<name>A0AAD4HK35_9AGAM</name>
<keyword evidence="1" id="KW-0732">Signal</keyword>
<comment type="caution">
    <text evidence="2">The sequence shown here is derived from an EMBL/GenBank/DDBJ whole genome shotgun (WGS) entry which is preliminary data.</text>
</comment>
<evidence type="ECO:0000256" key="1">
    <source>
        <dbReference type="SAM" id="SignalP"/>
    </source>
</evidence>
<reference evidence="2" key="1">
    <citation type="journal article" date="2020" name="New Phytol.">
        <title>Comparative genomics reveals dynamic genome evolution in host specialist ectomycorrhizal fungi.</title>
        <authorList>
            <person name="Lofgren L.A."/>
            <person name="Nguyen N.H."/>
            <person name="Vilgalys R."/>
            <person name="Ruytinx J."/>
            <person name="Liao H.L."/>
            <person name="Branco S."/>
            <person name="Kuo A."/>
            <person name="LaButti K."/>
            <person name="Lipzen A."/>
            <person name="Andreopoulos W."/>
            <person name="Pangilinan J."/>
            <person name="Riley R."/>
            <person name="Hundley H."/>
            <person name="Na H."/>
            <person name="Barry K."/>
            <person name="Grigoriev I.V."/>
            <person name="Stajich J.E."/>
            <person name="Kennedy P.G."/>
        </authorList>
    </citation>
    <scope>NUCLEOTIDE SEQUENCE</scope>
    <source>
        <strain evidence="2">FC203</strain>
    </source>
</reference>
<sequence length="102" mass="10989">MWPREHHQHSTMRFTSLTTIAISAAAMVGTVIASDSEISPVGRKCTPSNSMQCSRKGLKGYNNGNDYGFFCGPKKKIMQATPCACSGCCTLDASKEDFQCGT</sequence>
<evidence type="ECO:0000313" key="2">
    <source>
        <dbReference type="EMBL" id="KAG1899081.1"/>
    </source>
</evidence>
<gene>
    <name evidence="2" type="ORF">F5891DRAFT_1041376</name>
</gene>
<evidence type="ECO:0000313" key="3">
    <source>
        <dbReference type="Proteomes" id="UP001195769"/>
    </source>
</evidence>
<dbReference type="RefSeq" id="XP_041224657.1">
    <property type="nucleotide sequence ID" value="XM_041362061.1"/>
</dbReference>
<feature type="chain" id="PRO_5041901949" evidence="1">
    <location>
        <begin position="34"/>
        <end position="102"/>
    </location>
</feature>
<protein>
    <submittedName>
        <fullName evidence="2">Uncharacterized protein</fullName>
    </submittedName>
</protein>
<accession>A0AAD4HK35</accession>
<dbReference type="Proteomes" id="UP001195769">
    <property type="component" value="Unassembled WGS sequence"/>
</dbReference>
<dbReference type="AlphaFoldDB" id="A0AAD4HK35"/>
<proteinExistence type="predicted"/>
<keyword evidence="3" id="KW-1185">Reference proteome</keyword>
<feature type="signal peptide" evidence="1">
    <location>
        <begin position="1"/>
        <end position="33"/>
    </location>
</feature>
<organism evidence="2 3">
    <name type="scientific">Suillus fuscotomentosus</name>
    <dbReference type="NCBI Taxonomy" id="1912939"/>
    <lineage>
        <taxon>Eukaryota</taxon>
        <taxon>Fungi</taxon>
        <taxon>Dikarya</taxon>
        <taxon>Basidiomycota</taxon>
        <taxon>Agaricomycotina</taxon>
        <taxon>Agaricomycetes</taxon>
        <taxon>Agaricomycetidae</taxon>
        <taxon>Boletales</taxon>
        <taxon>Suillineae</taxon>
        <taxon>Suillaceae</taxon>
        <taxon>Suillus</taxon>
    </lineage>
</organism>
<dbReference type="GeneID" id="64656359"/>